<dbReference type="PROSITE" id="PS00892">
    <property type="entry name" value="HIT_1"/>
    <property type="match status" value="1"/>
</dbReference>
<evidence type="ECO:0000313" key="5">
    <source>
        <dbReference type="EMBL" id="GGM08929.1"/>
    </source>
</evidence>
<dbReference type="RefSeq" id="WP_028286864.1">
    <property type="nucleotide sequence ID" value="NZ_BMLF01000002.1"/>
</dbReference>
<dbReference type="SUPFAM" id="SSF54197">
    <property type="entry name" value="HIT-like"/>
    <property type="match status" value="1"/>
</dbReference>
<feature type="domain" description="HIT" evidence="4">
    <location>
        <begin position="10"/>
        <end position="123"/>
    </location>
</feature>
<organism evidence="5 6">
    <name type="scientific">Pseudooceanicola nanhaiensis</name>
    <dbReference type="NCBI Taxonomy" id="375761"/>
    <lineage>
        <taxon>Bacteria</taxon>
        <taxon>Pseudomonadati</taxon>
        <taxon>Pseudomonadota</taxon>
        <taxon>Alphaproteobacteria</taxon>
        <taxon>Rhodobacterales</taxon>
        <taxon>Paracoccaceae</taxon>
        <taxon>Pseudooceanicola</taxon>
    </lineage>
</organism>
<dbReference type="GO" id="GO:0003824">
    <property type="term" value="F:catalytic activity"/>
    <property type="evidence" value="ECO:0007669"/>
    <property type="project" value="InterPro"/>
</dbReference>
<dbReference type="AlphaFoldDB" id="A0A917T403"/>
<reference evidence="5" key="2">
    <citation type="submission" date="2020-09" db="EMBL/GenBank/DDBJ databases">
        <authorList>
            <person name="Sun Q."/>
            <person name="Zhou Y."/>
        </authorList>
    </citation>
    <scope>NUCLEOTIDE SEQUENCE</scope>
    <source>
        <strain evidence="5">CGMCC 1.6293</strain>
    </source>
</reference>
<proteinExistence type="predicted"/>
<dbReference type="InterPro" id="IPR001310">
    <property type="entry name" value="Histidine_triad_HIT"/>
</dbReference>
<dbReference type="Gene3D" id="3.30.428.10">
    <property type="entry name" value="HIT-like"/>
    <property type="match status" value="1"/>
</dbReference>
<evidence type="ECO:0000256" key="3">
    <source>
        <dbReference type="PROSITE-ProRule" id="PRU00464"/>
    </source>
</evidence>
<reference evidence="5" key="1">
    <citation type="journal article" date="2014" name="Int. J. Syst. Evol. Microbiol.">
        <title>Complete genome sequence of Corynebacterium casei LMG S-19264T (=DSM 44701T), isolated from a smear-ripened cheese.</title>
        <authorList>
            <consortium name="US DOE Joint Genome Institute (JGI-PGF)"/>
            <person name="Walter F."/>
            <person name="Albersmeier A."/>
            <person name="Kalinowski J."/>
            <person name="Ruckert C."/>
        </authorList>
    </citation>
    <scope>NUCLEOTIDE SEQUENCE</scope>
    <source>
        <strain evidence="5">CGMCC 1.6293</strain>
    </source>
</reference>
<dbReference type="PRINTS" id="PR00332">
    <property type="entry name" value="HISTRIAD"/>
</dbReference>
<dbReference type="InterPro" id="IPR036265">
    <property type="entry name" value="HIT-like_sf"/>
</dbReference>
<feature type="short sequence motif" description="Histidine triad motif" evidence="2 3">
    <location>
        <begin position="107"/>
        <end position="111"/>
    </location>
</feature>
<feature type="active site" description="Tele-AMP-histidine intermediate" evidence="1">
    <location>
        <position position="109"/>
    </location>
</feature>
<evidence type="ECO:0000313" key="6">
    <source>
        <dbReference type="Proteomes" id="UP000649829"/>
    </source>
</evidence>
<protein>
    <recommendedName>
        <fullName evidence="4">HIT domain-containing protein</fullName>
    </recommendedName>
</protein>
<evidence type="ECO:0000256" key="1">
    <source>
        <dbReference type="PIRSR" id="PIRSR601310-1"/>
    </source>
</evidence>
<dbReference type="PROSITE" id="PS51084">
    <property type="entry name" value="HIT_2"/>
    <property type="match status" value="1"/>
</dbReference>
<dbReference type="Proteomes" id="UP000649829">
    <property type="component" value="Unassembled WGS sequence"/>
</dbReference>
<dbReference type="PANTHER" id="PTHR23089">
    <property type="entry name" value="HISTIDINE TRIAD HIT PROTEIN"/>
    <property type="match status" value="1"/>
</dbReference>
<sequence length="126" mass="13880">MAYAYDDQNIFAKILRGEIPNKTVLETEHTLAFEDIRPQAPVHVLVIPKGAYVTYDHFCEAASDAELVDFNRAVAAVCRQMGVTADAGEGCRFISNAGEHGVQEVPHFHLHVLGGRAMGRMLQKVD</sequence>
<dbReference type="InterPro" id="IPR011146">
    <property type="entry name" value="HIT-like"/>
</dbReference>
<evidence type="ECO:0000259" key="4">
    <source>
        <dbReference type="PROSITE" id="PS51084"/>
    </source>
</evidence>
<dbReference type="EMBL" id="BMLF01000002">
    <property type="protein sequence ID" value="GGM08929.1"/>
    <property type="molecule type" value="Genomic_DNA"/>
</dbReference>
<dbReference type="Pfam" id="PF01230">
    <property type="entry name" value="HIT"/>
    <property type="match status" value="1"/>
</dbReference>
<keyword evidence="6" id="KW-1185">Reference proteome</keyword>
<evidence type="ECO:0000256" key="2">
    <source>
        <dbReference type="PIRSR" id="PIRSR601310-3"/>
    </source>
</evidence>
<comment type="caution">
    <text evidence="5">The sequence shown here is derived from an EMBL/GenBank/DDBJ whole genome shotgun (WGS) entry which is preliminary data.</text>
</comment>
<name>A0A917T403_9RHOB</name>
<accession>A0A917T403</accession>
<dbReference type="InterPro" id="IPR019808">
    <property type="entry name" value="Histidine_triad_CS"/>
</dbReference>
<gene>
    <name evidence="5" type="ORF">GCM10011534_33680</name>
</gene>